<evidence type="ECO:0000313" key="1">
    <source>
        <dbReference type="EMBL" id="PWK68281.1"/>
    </source>
</evidence>
<organism evidence="1 2">
    <name type="scientific">Mucilaginibacter oryzae</name>
    <dbReference type="NCBI Taxonomy" id="468058"/>
    <lineage>
        <taxon>Bacteria</taxon>
        <taxon>Pseudomonadati</taxon>
        <taxon>Bacteroidota</taxon>
        <taxon>Sphingobacteriia</taxon>
        <taxon>Sphingobacteriales</taxon>
        <taxon>Sphingobacteriaceae</taxon>
        <taxon>Mucilaginibacter</taxon>
    </lineage>
</organism>
<accession>A0A316GW16</accession>
<dbReference type="Proteomes" id="UP000245678">
    <property type="component" value="Unassembled WGS sequence"/>
</dbReference>
<comment type="caution">
    <text evidence="1">The sequence shown here is derived from an EMBL/GenBank/DDBJ whole genome shotgun (WGS) entry which is preliminary data.</text>
</comment>
<name>A0A316GW16_9SPHI</name>
<evidence type="ECO:0000313" key="2">
    <source>
        <dbReference type="Proteomes" id="UP000245678"/>
    </source>
</evidence>
<proteinExistence type="predicted"/>
<reference evidence="1 2" key="1">
    <citation type="submission" date="2018-05" db="EMBL/GenBank/DDBJ databases">
        <title>Genomic Encyclopedia of Archaeal and Bacterial Type Strains, Phase II (KMG-II): from individual species to whole genera.</title>
        <authorList>
            <person name="Goeker M."/>
        </authorList>
    </citation>
    <scope>NUCLEOTIDE SEQUENCE [LARGE SCALE GENOMIC DNA]</scope>
    <source>
        <strain evidence="1 2">DSM 19975</strain>
    </source>
</reference>
<protein>
    <submittedName>
        <fullName evidence="1">Uncharacterized protein</fullName>
    </submittedName>
</protein>
<dbReference type="RefSeq" id="WP_109610537.1">
    <property type="nucleotide sequence ID" value="NZ_QGHA01000017.1"/>
</dbReference>
<keyword evidence="2" id="KW-1185">Reference proteome</keyword>
<sequence>MVYLPIITAIISGLLVWALGRWNASKDEHKQEKKRLNRLLYNMLELKHWVDKELSAEPFIAGYMEKMMATILVAAPDKSQAELAEMTAIISAGIKRVILKQPQLPRLEQHIAEIVRDYSEIDPFFAYDLTGKYQLTENLELMKEYLTGVVPQDVDMPEATAFMNQLMCPTMLADLQRDLIVHLPQIAGMINDRALSIVNENHLSSKAEIDEAGLENYIQETMPRLIASVRIFAEQQPL</sequence>
<dbReference type="EMBL" id="QGHA01000017">
    <property type="protein sequence ID" value="PWK68281.1"/>
    <property type="molecule type" value="Genomic_DNA"/>
</dbReference>
<dbReference type="AlphaFoldDB" id="A0A316GW16"/>
<gene>
    <name evidence="1" type="ORF">LX99_04805</name>
</gene>